<dbReference type="HOGENOM" id="CLU_011259_1_1_11"/>
<dbReference type="AlphaFoldDB" id="F8A1Y8"/>
<protein>
    <recommendedName>
        <fullName evidence="4">Arabinogalactan endo-beta-1,4-galactanase</fullName>
        <ecNumber evidence="4">3.2.1.89</ecNumber>
    </recommendedName>
</protein>
<feature type="domain" description="Bacterial Ig-like" evidence="6">
    <location>
        <begin position="716"/>
        <end position="794"/>
    </location>
</feature>
<evidence type="ECO:0000256" key="4">
    <source>
        <dbReference type="RuleBase" id="RU361192"/>
    </source>
</evidence>
<dbReference type="Pfam" id="PF07532">
    <property type="entry name" value="Big_4"/>
    <property type="match status" value="1"/>
</dbReference>
<dbReference type="STRING" id="593907.Celgi_2433"/>
<keyword evidence="2 4" id="KW-0378">Hydrolase</keyword>
<dbReference type="GO" id="GO:0031218">
    <property type="term" value="F:arabinogalactan endo-1,4-beta-galactosidase activity"/>
    <property type="evidence" value="ECO:0007669"/>
    <property type="project" value="UniProtKB-EC"/>
</dbReference>
<feature type="domain" description="Bacterial Ig-like" evidence="5">
    <location>
        <begin position="424"/>
        <end position="478"/>
    </location>
</feature>
<gene>
    <name evidence="7" type="ordered locus">Celgi_2433</name>
</gene>
<feature type="domain" description="Bacterial Ig-like" evidence="6">
    <location>
        <begin position="815"/>
        <end position="900"/>
    </location>
</feature>
<dbReference type="InterPro" id="IPR017853">
    <property type="entry name" value="GH"/>
</dbReference>
<evidence type="ECO:0000256" key="1">
    <source>
        <dbReference type="ARBA" id="ARBA00010687"/>
    </source>
</evidence>
<dbReference type="eggNOG" id="COG3867">
    <property type="taxonomic scope" value="Bacteria"/>
</dbReference>
<dbReference type="PANTHER" id="PTHR34983">
    <property type="entry name" value="ARABINOGALACTAN ENDO-BETA-1,4-GALACTANASE A"/>
    <property type="match status" value="1"/>
</dbReference>
<dbReference type="Proteomes" id="UP000000485">
    <property type="component" value="Chromosome"/>
</dbReference>
<name>F8A1Y8_CELGA</name>
<evidence type="ECO:0000313" key="7">
    <source>
        <dbReference type="EMBL" id="AEI12932.1"/>
    </source>
</evidence>
<reference evidence="8" key="1">
    <citation type="submission" date="2011-04" db="EMBL/GenBank/DDBJ databases">
        <title>Complete sequence of Cellvibrio gilvus ATCC 13127.</title>
        <authorList>
            <person name="Lucas S."/>
            <person name="Han J."/>
            <person name="Lapidus A."/>
            <person name="Cheng J.-F."/>
            <person name="Goodwin L."/>
            <person name="Pitluck S."/>
            <person name="Peters L."/>
            <person name="Munk A."/>
            <person name="Detter J.C."/>
            <person name="Han C."/>
            <person name="Tapia R."/>
            <person name="Land M."/>
            <person name="Hauser L."/>
            <person name="Kyrpides N."/>
            <person name="Ivanova N."/>
            <person name="Ovchinnikova G."/>
            <person name="Pagani I."/>
            <person name="Mead D."/>
            <person name="Brumm P."/>
            <person name="Woyke T."/>
        </authorList>
    </citation>
    <scope>NUCLEOTIDE SEQUENCE [LARGE SCALE GENOMIC DNA]</scope>
    <source>
        <strain evidence="8">ATCC 13127 / NRRL B-14078</strain>
    </source>
</reference>
<sequence length="998" mass="103261">MAAGSLLVVAPPVAAAEDGPVDAGIVVKKVEGMPEGFLRGVDVSSVLSEEESGVVFRDAAGRPADLFDVLADSGVTDVRVRVWNDPYDAAGHGYGGGTVDVDRAVEIGERATAAGLGVLVDFHYSDFWADPGKQSAPKAWRSLTVAEKADAVEDYTAASLQRFEDAGVDVTMVQVGNETNNGVAGVTVSGDGWPAVAQIYSAGSAAVRDVLPDALVALHFTNPETSGRYAGYAAQLAANGVDYDVFASSYYPFWHGTLGNLTSVLGGVAESYGKKVMVAETSWASTLDDGDGHPNTVRAGQNDADLAYPISVQGQATAVRDVMQAVADVPDDAGIGVFYWEPAWLPVGPPSQLEENKTLWETHGSGWASSYAGEYEDDAATWYGGSSWDNQALFDVEGEPLESLRVFRYVTTGATAPRAAVSVAPATVTVDEGQPVVLPTTVSVTYNDDTVADVAVTWSDSVEWIRGPGRYTVSGRTADGDRATATVTVTAVSSAVNLVQNPSFEAWGWPEWTITGAEAKWDDAGNPSDGLVAVNLWGDTDRTGEVTQVVTGIEPGTYTLSATAQGDGEAADDVVELFATSGTTTVTAPFALDGWKVWSTPSLQVVVGESGTATIGARFELQAQAWGWLDEFELVRTVQGPDTTALTDALADAEGVSRRWYTAASLDALDRAVEIGEVVLDGALATQQDVDDAAALVTTALEALEVSSAATPRITITSSPATVLPTTRAVVTVDVSAGTTARPTGDVTLTYGTASATVRLRAADEGVARFTLPRLAVGTHALHAAYAGDSSVVAGEAGGPALRVVKAPATVTATLRTATVTTGEQARVDVVVTATGTTPTGTVTVTAGSTRRTATLTTSSNGRATVTLPKLPAGSRVVTVDYAGSPTVAAARTTAGRLTVVKATPKVTSRLVRSSVTTAQRAQVVVQVTASGIAAPTGWVKVTYGTRSTVVALKAADKGRVTVTLPRLPAGTYPVGVRYSSDASVKAGTAAPVRLRVV</sequence>
<dbReference type="Gene3D" id="2.60.120.260">
    <property type="entry name" value="Galactose-binding domain-like"/>
    <property type="match status" value="1"/>
</dbReference>
<dbReference type="SUPFAM" id="SSF51445">
    <property type="entry name" value="(Trans)glycosidases"/>
    <property type="match status" value="1"/>
</dbReference>
<dbReference type="Gene3D" id="2.60.40.10">
    <property type="entry name" value="Immunoglobulins"/>
    <property type="match status" value="3"/>
</dbReference>
<dbReference type="Gene3D" id="3.20.20.80">
    <property type="entry name" value="Glycosidases"/>
    <property type="match status" value="1"/>
</dbReference>
<evidence type="ECO:0000259" key="6">
    <source>
        <dbReference type="Pfam" id="PF16640"/>
    </source>
</evidence>
<dbReference type="InterPro" id="IPR011683">
    <property type="entry name" value="Glyco_hydro_53"/>
</dbReference>
<evidence type="ECO:0000313" key="8">
    <source>
        <dbReference type="Proteomes" id="UP000000485"/>
    </source>
</evidence>
<proteinExistence type="inferred from homology"/>
<feature type="domain" description="Bacterial Ig-like" evidence="6">
    <location>
        <begin position="913"/>
        <end position="997"/>
    </location>
</feature>
<dbReference type="EMBL" id="CP002665">
    <property type="protein sequence ID" value="AEI12932.1"/>
    <property type="molecule type" value="Genomic_DNA"/>
</dbReference>
<dbReference type="eggNOG" id="COG4932">
    <property type="taxonomic scope" value="Bacteria"/>
</dbReference>
<accession>F8A1Y8</accession>
<evidence type="ECO:0000256" key="2">
    <source>
        <dbReference type="ARBA" id="ARBA00022801"/>
    </source>
</evidence>
<dbReference type="EC" id="3.2.1.89" evidence="4"/>
<dbReference type="Gene3D" id="1.20.1270.90">
    <property type="entry name" value="AF1782-like"/>
    <property type="match status" value="1"/>
</dbReference>
<dbReference type="PANTHER" id="PTHR34983:SF2">
    <property type="entry name" value="ENDO-BETA-1,4-GALACTANASE"/>
    <property type="match status" value="1"/>
</dbReference>
<organism evidence="7 8">
    <name type="scientific">Cellulomonas gilvus (strain ATCC 13127 / NRRL B-14078)</name>
    <name type="common">Cellvibrio gilvus</name>
    <dbReference type="NCBI Taxonomy" id="593907"/>
    <lineage>
        <taxon>Bacteria</taxon>
        <taxon>Bacillati</taxon>
        <taxon>Actinomycetota</taxon>
        <taxon>Actinomycetes</taxon>
        <taxon>Micrococcales</taxon>
        <taxon>Cellulomonadaceae</taxon>
        <taxon>Cellulomonas</taxon>
    </lineage>
</organism>
<dbReference type="InterPro" id="IPR011081">
    <property type="entry name" value="Big_4"/>
</dbReference>
<evidence type="ECO:0000259" key="5">
    <source>
        <dbReference type="Pfam" id="PF07532"/>
    </source>
</evidence>
<dbReference type="GO" id="GO:0015926">
    <property type="term" value="F:glucosidase activity"/>
    <property type="evidence" value="ECO:0007669"/>
    <property type="project" value="InterPro"/>
</dbReference>
<keyword evidence="3 4" id="KW-0326">Glycosidase</keyword>
<dbReference type="KEGG" id="cga:Celgi_2433"/>
<dbReference type="Pfam" id="PF07745">
    <property type="entry name" value="Glyco_hydro_53"/>
    <property type="match status" value="1"/>
</dbReference>
<keyword evidence="8" id="KW-1185">Reference proteome</keyword>
<comment type="catalytic activity">
    <reaction evidence="4">
        <text>The enzyme specifically hydrolyzes (1-&gt;4)-beta-D-galactosidic linkages in type I arabinogalactans.</text>
        <dbReference type="EC" id="3.2.1.89"/>
    </reaction>
</comment>
<dbReference type="InterPro" id="IPR032109">
    <property type="entry name" value="Big_3_5"/>
</dbReference>
<dbReference type="Pfam" id="PF16640">
    <property type="entry name" value="Big_3_5"/>
    <property type="match status" value="3"/>
</dbReference>
<dbReference type="GO" id="GO:0045490">
    <property type="term" value="P:pectin catabolic process"/>
    <property type="evidence" value="ECO:0007669"/>
    <property type="project" value="TreeGrafter"/>
</dbReference>
<evidence type="ECO:0000256" key="3">
    <source>
        <dbReference type="ARBA" id="ARBA00023295"/>
    </source>
</evidence>
<comment type="similarity">
    <text evidence="1 4">Belongs to the glycosyl hydrolase 53 family.</text>
</comment>
<dbReference type="InterPro" id="IPR013783">
    <property type="entry name" value="Ig-like_fold"/>
</dbReference>